<dbReference type="InterPro" id="IPR042618">
    <property type="entry name" value="IQCG"/>
</dbReference>
<dbReference type="GO" id="GO:0044782">
    <property type="term" value="P:cilium organization"/>
    <property type="evidence" value="ECO:0007669"/>
    <property type="project" value="TreeGrafter"/>
</dbReference>
<protein>
    <recommendedName>
        <fullName evidence="3">Dynein regulatory complex protein 9</fullName>
    </recommendedName>
    <alternativeName>
        <fullName evidence="9">IQ domain-containing protein G</fullName>
    </alternativeName>
</protein>
<comment type="caution">
    <text evidence="10">The sequence shown here is derived from an EMBL/GenBank/DDBJ whole genome shotgun (WGS) entry which is preliminary data.</text>
</comment>
<keyword evidence="7" id="KW-0206">Cytoskeleton</keyword>
<evidence type="ECO:0000256" key="4">
    <source>
        <dbReference type="ARBA" id="ARBA00022490"/>
    </source>
</evidence>
<keyword evidence="8" id="KW-0966">Cell projection</keyword>
<keyword evidence="4" id="KW-0963">Cytoplasm</keyword>
<dbReference type="PANTHER" id="PTHR14871">
    <property type="entry name" value="DYNEIN REGULATORY COMPLEX PROTEIN 9"/>
    <property type="match status" value="1"/>
</dbReference>
<dbReference type="SMART" id="SM00015">
    <property type="entry name" value="IQ"/>
    <property type="match status" value="1"/>
</dbReference>
<dbReference type="PROSITE" id="PS50096">
    <property type="entry name" value="IQ"/>
    <property type="match status" value="1"/>
</dbReference>
<evidence type="ECO:0000256" key="1">
    <source>
        <dbReference type="ARBA" id="ARBA00004611"/>
    </source>
</evidence>
<gene>
    <name evidence="10" type="ORF">PLXY2_LOCUS3819</name>
</gene>
<reference evidence="10" key="1">
    <citation type="submission" date="2020-11" db="EMBL/GenBank/DDBJ databases">
        <authorList>
            <person name="Whiteford S."/>
        </authorList>
    </citation>
    <scope>NUCLEOTIDE SEQUENCE</scope>
</reference>
<proteinExistence type="inferred from homology"/>
<dbReference type="AlphaFoldDB" id="A0A8S4E0V5"/>
<evidence type="ECO:0000256" key="5">
    <source>
        <dbReference type="ARBA" id="ARBA00022846"/>
    </source>
</evidence>
<organism evidence="10 11">
    <name type="scientific">Plutella xylostella</name>
    <name type="common">Diamondback moth</name>
    <name type="synonym">Plutella maculipennis</name>
    <dbReference type="NCBI Taxonomy" id="51655"/>
    <lineage>
        <taxon>Eukaryota</taxon>
        <taxon>Metazoa</taxon>
        <taxon>Ecdysozoa</taxon>
        <taxon>Arthropoda</taxon>
        <taxon>Hexapoda</taxon>
        <taxon>Insecta</taxon>
        <taxon>Pterygota</taxon>
        <taxon>Neoptera</taxon>
        <taxon>Endopterygota</taxon>
        <taxon>Lepidoptera</taxon>
        <taxon>Glossata</taxon>
        <taxon>Ditrysia</taxon>
        <taxon>Yponomeutoidea</taxon>
        <taxon>Plutellidae</taxon>
        <taxon>Plutella</taxon>
    </lineage>
</organism>
<dbReference type="GO" id="GO:0005737">
    <property type="term" value="C:cytoplasm"/>
    <property type="evidence" value="ECO:0007669"/>
    <property type="project" value="TreeGrafter"/>
</dbReference>
<dbReference type="InterPro" id="IPR000048">
    <property type="entry name" value="IQ_motif_EF-hand-BS"/>
</dbReference>
<keyword evidence="6" id="KW-0969">Cilium</keyword>
<comment type="similarity">
    <text evidence="2">Belongs to the DRC9 family.</text>
</comment>
<evidence type="ECO:0000313" key="11">
    <source>
        <dbReference type="Proteomes" id="UP000653454"/>
    </source>
</evidence>
<keyword evidence="11" id="KW-1185">Reference proteome</keyword>
<dbReference type="EMBL" id="CAJHNJ030000010">
    <property type="protein sequence ID" value="CAG9108080.1"/>
    <property type="molecule type" value="Genomic_DNA"/>
</dbReference>
<comment type="subcellular location">
    <subcellularLocation>
        <location evidence="1">Cytoplasm</location>
        <location evidence="1">Cytoskeleton</location>
        <location evidence="1">Flagellum axoneme</location>
    </subcellularLocation>
</comment>
<evidence type="ECO:0000256" key="2">
    <source>
        <dbReference type="ARBA" id="ARBA00008222"/>
    </source>
</evidence>
<keyword evidence="5" id="KW-0282">Flagellum</keyword>
<evidence type="ECO:0000256" key="6">
    <source>
        <dbReference type="ARBA" id="ARBA00023069"/>
    </source>
</evidence>
<evidence type="ECO:0000313" key="10">
    <source>
        <dbReference type="EMBL" id="CAG9108080.1"/>
    </source>
</evidence>
<evidence type="ECO:0000256" key="3">
    <source>
        <dbReference type="ARBA" id="ARBA00013738"/>
    </source>
</evidence>
<dbReference type="GO" id="GO:0031514">
    <property type="term" value="C:motile cilium"/>
    <property type="evidence" value="ECO:0007669"/>
    <property type="project" value="TreeGrafter"/>
</dbReference>
<evidence type="ECO:0000256" key="8">
    <source>
        <dbReference type="ARBA" id="ARBA00023273"/>
    </source>
</evidence>
<accession>A0A8S4E0V5</accession>
<dbReference type="Proteomes" id="UP000653454">
    <property type="component" value="Unassembled WGS sequence"/>
</dbReference>
<evidence type="ECO:0000256" key="7">
    <source>
        <dbReference type="ARBA" id="ARBA00023212"/>
    </source>
</evidence>
<sequence>MLEFQRAKLLRDRKLLSDIIRATVVEMAETGGWRCLRQAIISLQQRAEQSTVLQQDHDRLRIVRAAVTNELKSKQKQNAKELRLCDMHITFLKDKKEDDIKNAELRLVYAEKWLNAQAEVLEMQHRAPRATRPSATNETRVHRELSRAYDLQVEEREKAVEYWRVKYSDDTSSINMRLAVKCEQLRVAVARREELQKLYNLHEGEMRSWLTFKRERAARLEREERVRRAATTLQAWWRGLMVRRGLGAFKHLRSAKKTPNKMKKK</sequence>
<evidence type="ECO:0000256" key="9">
    <source>
        <dbReference type="ARBA" id="ARBA00032183"/>
    </source>
</evidence>
<name>A0A8S4E0V5_PLUXY</name>
<dbReference type="Pfam" id="PF00612">
    <property type="entry name" value="IQ"/>
    <property type="match status" value="1"/>
</dbReference>
<dbReference type="PANTHER" id="PTHR14871:SF1">
    <property type="entry name" value="DYNEIN REGULATORY COMPLEX PROTEIN 9"/>
    <property type="match status" value="1"/>
</dbReference>